<proteinExistence type="predicted"/>
<evidence type="ECO:0000259" key="2">
    <source>
        <dbReference type="Pfam" id="PF18181"/>
    </source>
</evidence>
<protein>
    <submittedName>
        <fullName evidence="4">Membrane protein</fullName>
    </submittedName>
</protein>
<dbReference type="InterPro" id="IPR040884">
    <property type="entry name" value="SLATT_1"/>
</dbReference>
<keyword evidence="5" id="KW-1185">Reference proteome</keyword>
<dbReference type="AlphaFoldDB" id="A0A4Y4DKD7"/>
<dbReference type="NCBIfam" id="NF033634">
    <property type="entry name" value="SLATT_1"/>
    <property type="match status" value="1"/>
</dbReference>
<evidence type="ECO:0000259" key="3">
    <source>
        <dbReference type="Pfam" id="PF18184"/>
    </source>
</evidence>
<comment type="caution">
    <text evidence="4">The sequence shown here is derived from an EMBL/GenBank/DDBJ whole genome shotgun (WGS) entry which is preliminary data.</text>
</comment>
<evidence type="ECO:0000313" key="4">
    <source>
        <dbReference type="EMBL" id="GED05087.1"/>
    </source>
</evidence>
<dbReference type="Proteomes" id="UP000316612">
    <property type="component" value="Unassembled WGS sequence"/>
</dbReference>
<dbReference type="Pfam" id="PF18181">
    <property type="entry name" value="SLATT_1"/>
    <property type="match status" value="1"/>
</dbReference>
<feature type="transmembrane region" description="Helical" evidence="1">
    <location>
        <begin position="155"/>
        <end position="174"/>
    </location>
</feature>
<name>A0A4Y4DKD7_GLUUR</name>
<feature type="domain" description="SMODS and SLOG-associating 2TM effector" evidence="2">
    <location>
        <begin position="127"/>
        <end position="248"/>
    </location>
</feature>
<sequence length="260" mass="28908">MSAAIFAAFSFSLGRWEIFALFSLVGFLMAFIAELLLITGSYEKDWYQARAGAESVKTLSWRYSVGADPFFTHLPEKESDFLFKSRVSDVSRAIAKNALPLVEDGSSPTETMKQIRASSLIERRNIYLKYRNNKQFNWYKDKANNNKKASVRWRGILIGAEVIAIALAAARAFGGWDIDFAGILSAIIGAGAAWLALKQHTSLSAAYALTAVELEKQRHALEIIESEEGWSRSVADAEEAISREHTMWLASRGEVNEITG</sequence>
<dbReference type="Pfam" id="PF18184">
    <property type="entry name" value="SLATT_3"/>
    <property type="match status" value="1"/>
</dbReference>
<gene>
    <name evidence="4" type="ORF">AUR04nite_06190</name>
</gene>
<dbReference type="InterPro" id="IPR041116">
    <property type="entry name" value="SLATT_3"/>
</dbReference>
<feature type="transmembrane region" description="Helical" evidence="1">
    <location>
        <begin position="18"/>
        <end position="38"/>
    </location>
</feature>
<evidence type="ECO:0000313" key="5">
    <source>
        <dbReference type="Proteomes" id="UP000316612"/>
    </source>
</evidence>
<feature type="transmembrane region" description="Helical" evidence="1">
    <location>
        <begin position="180"/>
        <end position="197"/>
    </location>
</feature>
<dbReference type="EMBL" id="BJNY01000002">
    <property type="protein sequence ID" value="GED05087.1"/>
    <property type="molecule type" value="Genomic_DNA"/>
</dbReference>
<dbReference type="NCBIfam" id="NF033610">
    <property type="entry name" value="SLATT_3"/>
    <property type="match status" value="1"/>
</dbReference>
<evidence type="ECO:0000256" key="1">
    <source>
        <dbReference type="SAM" id="Phobius"/>
    </source>
</evidence>
<organism evidence="4 5">
    <name type="scientific">Glutamicibacter uratoxydans</name>
    <name type="common">Arthrobacter uratoxydans</name>
    <dbReference type="NCBI Taxonomy" id="43667"/>
    <lineage>
        <taxon>Bacteria</taxon>
        <taxon>Bacillati</taxon>
        <taxon>Actinomycetota</taxon>
        <taxon>Actinomycetes</taxon>
        <taxon>Micrococcales</taxon>
        <taxon>Micrococcaceae</taxon>
        <taxon>Glutamicibacter</taxon>
    </lineage>
</organism>
<reference evidence="4 5" key="1">
    <citation type="submission" date="2019-06" db="EMBL/GenBank/DDBJ databases">
        <title>Whole genome shotgun sequence of Glutamicibacter uratoxydans NBRC 15515.</title>
        <authorList>
            <person name="Hosoyama A."/>
            <person name="Uohara A."/>
            <person name="Ohji S."/>
            <person name="Ichikawa N."/>
        </authorList>
    </citation>
    <scope>NUCLEOTIDE SEQUENCE [LARGE SCALE GENOMIC DNA]</scope>
    <source>
        <strain evidence="4 5">NBRC 15515</strain>
    </source>
</reference>
<keyword evidence="1" id="KW-0812">Transmembrane</keyword>
<keyword evidence="1" id="KW-1133">Transmembrane helix</keyword>
<keyword evidence="1" id="KW-0472">Membrane</keyword>
<accession>A0A4Y4DKD7</accession>
<feature type="domain" description="SMODS and SLOG-associating 2TM effector" evidence="3">
    <location>
        <begin position="2"/>
        <end position="124"/>
    </location>
</feature>